<keyword evidence="4" id="KW-0547">Nucleotide-binding</keyword>
<evidence type="ECO:0000256" key="5">
    <source>
        <dbReference type="ARBA" id="ARBA00022801"/>
    </source>
</evidence>
<dbReference type="InterPro" id="IPR027417">
    <property type="entry name" value="P-loop_NTPase"/>
</dbReference>
<evidence type="ECO:0000256" key="10">
    <source>
        <dbReference type="ARBA" id="ARBA00061391"/>
    </source>
</evidence>
<organism evidence="13 14">
    <name type="scientific">Hyalella azteca</name>
    <name type="common">Amphipod</name>
    <dbReference type="NCBI Taxonomy" id="294128"/>
    <lineage>
        <taxon>Eukaryota</taxon>
        <taxon>Metazoa</taxon>
        <taxon>Ecdysozoa</taxon>
        <taxon>Arthropoda</taxon>
        <taxon>Crustacea</taxon>
        <taxon>Multicrustacea</taxon>
        <taxon>Malacostraca</taxon>
        <taxon>Eumalacostraca</taxon>
        <taxon>Peracarida</taxon>
        <taxon>Amphipoda</taxon>
        <taxon>Senticaudata</taxon>
        <taxon>Talitrida</taxon>
        <taxon>Talitroidea</taxon>
        <taxon>Hyalellidae</taxon>
        <taxon>Hyalella</taxon>
    </lineage>
</organism>
<dbReference type="RefSeq" id="XP_018027954.1">
    <property type="nucleotide sequence ID" value="XM_018172465.2"/>
</dbReference>
<feature type="compositionally biased region" description="Acidic residues" evidence="11">
    <location>
        <begin position="637"/>
        <end position="652"/>
    </location>
</feature>
<feature type="compositionally biased region" description="Acidic residues" evidence="11">
    <location>
        <begin position="393"/>
        <end position="420"/>
    </location>
</feature>
<dbReference type="Pfam" id="PF04950">
    <property type="entry name" value="RIBIOP_C"/>
    <property type="match status" value="1"/>
</dbReference>
<dbReference type="GO" id="GO:0005525">
    <property type="term" value="F:GTP binding"/>
    <property type="evidence" value="ECO:0007669"/>
    <property type="project" value="UniProtKB-KW"/>
</dbReference>
<evidence type="ECO:0000256" key="4">
    <source>
        <dbReference type="ARBA" id="ARBA00022741"/>
    </source>
</evidence>
<feature type="region of interest" description="Disordered" evidence="11">
    <location>
        <begin position="1"/>
        <end position="37"/>
    </location>
</feature>
<comment type="catalytic activity">
    <reaction evidence="9">
        <text>GTP + H2O = GDP + phosphate + H(+)</text>
        <dbReference type="Rhea" id="RHEA:19669"/>
        <dbReference type="ChEBI" id="CHEBI:15377"/>
        <dbReference type="ChEBI" id="CHEBI:15378"/>
        <dbReference type="ChEBI" id="CHEBI:37565"/>
        <dbReference type="ChEBI" id="CHEBI:43474"/>
        <dbReference type="ChEBI" id="CHEBI:58189"/>
    </reaction>
    <physiologicalReaction direction="left-to-right" evidence="9">
        <dbReference type="Rhea" id="RHEA:19670"/>
    </physiologicalReaction>
</comment>
<keyword evidence="3" id="KW-0597">Phosphoprotein</keyword>
<feature type="region of interest" description="Disordered" evidence="11">
    <location>
        <begin position="692"/>
        <end position="711"/>
    </location>
</feature>
<evidence type="ECO:0000256" key="6">
    <source>
        <dbReference type="ARBA" id="ARBA00022840"/>
    </source>
</evidence>
<feature type="domain" description="Bms1-type G" evidence="12">
    <location>
        <begin position="79"/>
        <end position="243"/>
    </location>
</feature>
<feature type="compositionally biased region" description="Basic and acidic residues" evidence="11">
    <location>
        <begin position="18"/>
        <end position="37"/>
    </location>
</feature>
<evidence type="ECO:0000256" key="2">
    <source>
        <dbReference type="ARBA" id="ARBA00022517"/>
    </source>
</evidence>
<evidence type="ECO:0000256" key="11">
    <source>
        <dbReference type="SAM" id="MobiDB-lite"/>
    </source>
</evidence>
<accession>A0A8B7PP27</accession>
<gene>
    <name evidence="14" type="primary">LOC108683175</name>
</gene>
<feature type="region of interest" description="Disordered" evidence="11">
    <location>
        <begin position="451"/>
        <end position="656"/>
    </location>
</feature>
<sequence>MDEEFDKKKAHNKRHAGRSADKKAEKNKHIQEYTDKQRNPKAFTFKSAVNARNNFLRKQNLQHKKHHIPVVDRTPLEPPPVFIAIVGGPCSGKSTLMRSLIRIYSKQRLTSIAGPVTVVSGKKRRVTFFEVNNDLNCMIDIAKVADLVLMLIDITFGIEMEVFEFLEICRAHGTPKIMGVLNHIDVMKDNKSLKKQKKALKQRFQVELYPGAKLFYLTGMIRDEYMLHEVKNLSRFIAVSKFRPLTFRSSHPYVVVDRWEDLTDAEALRNTKCDRDVVLYGYVRGATLKPGQQKVHIPGCGDFVLDSIQFLPDPCPLPSHEKKRSLTSEEHLLYAPFSGVGGVVYDKDAVYIDLGGSQHGRYIKEQQEKEKKLLQQQFVQSGVTKSVEARADQDDEDDDHDEGNADEDSDNDEEAEDDDNEGAVQLMSRLQRLSASAADGTRRVQLFAGGEHIISQRPEPRYNNPGAGGLPSFESVVDQTGRVRRRALIPENEEYRTSGGMADAGRGPAPAGGDDDNSSDENDSIDDDSEEGDQDDKEIESDGDEQEDMDNDENDEVKSDDESDTEVLPKKRKAHDSGVINTNVTSKKKPKLEGTDAFSKIQSVLQSLEEDEEGQTSSGTDDVGYASGDVGTSGTADPDDEDEGDEENDGDDEYQRLMFEEARQNYFEHQSDPLTVDAAVYGDELVRGYGEEEIYGGQGDKPRVPVADEDDDDGFLQRVEVVKTIYDERDSSCRKYGNVLREWKDDYSAEKDSIKDCFVTGKWKDSEDAQTLLKLDQGDLYGDFEDLETGTKFQGEDDDETDKKDSAADEFAAATTNKSENSRKQRIIEKKKKIKARLLENEMDSNTDYFDSWKADMAQQAELNRTEFESLSDEVRVQYEGFRAGMYVRLRFKSLPCEFVINFDPTYPLIVGGLKEEESMNVYNRVRMKVHRWYPKILKNRDPLILSVGWRRLQTMMYYGKREDDLKLRSLKYAKKYLHVEGLFWGPASPVGTGFVAFQSVSDRVRNFRIAANGVLLDNDKSTTMVKKLKLLGHPRSVTKKTAYITNMFHSETEVAAFLGAKIQTQSGIRGLVKASNGLKGDFRAKFEDTIKMSDVVLLKTWTNVEVAKYCSYVRSLLLTPEQKAHWQGMKTVAQVKKEKNIRNEPNKDSLYTEITRRRTYVPQPMKVPRSLQAALPYKYKPKHQTAVAEEERVLVVKDPHEEKMDRFMNRYRELLEEKKKQSKIAMKAKKTKFLKKKKEQDMFRANREKKQKTAACKKYSLKHPKKP</sequence>
<dbReference type="PANTHER" id="PTHR12858">
    <property type="entry name" value="RIBOSOME BIOGENESIS PROTEIN"/>
    <property type="match status" value="1"/>
</dbReference>
<dbReference type="SMART" id="SM00785">
    <property type="entry name" value="AARP2CN"/>
    <property type="match status" value="1"/>
</dbReference>
<keyword evidence="6" id="KW-0067">ATP-binding</keyword>
<dbReference type="InterPro" id="IPR039761">
    <property type="entry name" value="Bms1/Tsr1"/>
</dbReference>
<feature type="compositionally biased region" description="Basic residues" evidence="11">
    <location>
        <begin position="8"/>
        <end position="17"/>
    </location>
</feature>
<dbReference type="KEGG" id="hazt:108683175"/>
<keyword evidence="8" id="KW-0539">Nucleus</keyword>
<dbReference type="PANTHER" id="PTHR12858:SF2">
    <property type="entry name" value="RIBOSOME BIOGENESIS PROTEIN BMS1 HOMOLOG"/>
    <property type="match status" value="1"/>
</dbReference>
<evidence type="ECO:0000256" key="1">
    <source>
        <dbReference type="ARBA" id="ARBA00004604"/>
    </source>
</evidence>
<dbReference type="InterPro" id="IPR030387">
    <property type="entry name" value="G_Bms1/Tsr1_dom"/>
</dbReference>
<evidence type="ECO:0000313" key="13">
    <source>
        <dbReference type="Proteomes" id="UP000694843"/>
    </source>
</evidence>
<dbReference type="GeneID" id="108683175"/>
<dbReference type="GO" id="GO:0034511">
    <property type="term" value="F:U3 snoRNA binding"/>
    <property type="evidence" value="ECO:0007669"/>
    <property type="project" value="TreeGrafter"/>
</dbReference>
<dbReference type="GO" id="GO:0000462">
    <property type="term" value="P:maturation of SSU-rRNA from tricistronic rRNA transcript (SSU-rRNA, 5.8S rRNA, LSU-rRNA)"/>
    <property type="evidence" value="ECO:0007669"/>
    <property type="project" value="TreeGrafter"/>
</dbReference>
<dbReference type="AlphaFoldDB" id="A0A8B7PP27"/>
<keyword evidence="13" id="KW-1185">Reference proteome</keyword>
<keyword evidence="5" id="KW-0378">Hydrolase</keyword>
<dbReference type="Pfam" id="PF08142">
    <property type="entry name" value="AARP2CN"/>
    <property type="match status" value="1"/>
</dbReference>
<comment type="similarity">
    <text evidence="10">Belongs to the TRAFAC class translation factor GTPase superfamily. Bms1-like GTPase family. BMS1 subfamily.</text>
</comment>
<feature type="region of interest" description="Disordered" evidence="11">
    <location>
        <begin position="1233"/>
        <end position="1268"/>
    </location>
</feature>
<dbReference type="SMART" id="SM01362">
    <property type="entry name" value="DUF663"/>
    <property type="match status" value="1"/>
</dbReference>
<dbReference type="GO" id="GO:0005654">
    <property type="term" value="C:nucleoplasm"/>
    <property type="evidence" value="ECO:0007669"/>
    <property type="project" value="UniProtKB-ARBA"/>
</dbReference>
<feature type="compositionally biased region" description="Low complexity" evidence="11">
    <location>
        <begin position="499"/>
        <end position="512"/>
    </location>
</feature>
<dbReference type="InterPro" id="IPR007034">
    <property type="entry name" value="BMS1_TSR1_C"/>
</dbReference>
<feature type="region of interest" description="Disordered" evidence="11">
    <location>
        <begin position="383"/>
        <end position="420"/>
    </location>
</feature>
<evidence type="ECO:0000256" key="3">
    <source>
        <dbReference type="ARBA" id="ARBA00022553"/>
    </source>
</evidence>
<keyword evidence="2" id="KW-0690">Ribosome biogenesis</keyword>
<dbReference type="GO" id="GO:0005524">
    <property type="term" value="F:ATP binding"/>
    <property type="evidence" value="ECO:0007669"/>
    <property type="project" value="UniProtKB-KW"/>
</dbReference>
<dbReference type="Gene3D" id="3.40.50.300">
    <property type="entry name" value="P-loop containing nucleotide triphosphate hydrolases"/>
    <property type="match status" value="2"/>
</dbReference>
<evidence type="ECO:0000256" key="7">
    <source>
        <dbReference type="ARBA" id="ARBA00023134"/>
    </source>
</evidence>
<dbReference type="GO" id="GO:0032040">
    <property type="term" value="C:small-subunit processome"/>
    <property type="evidence" value="ECO:0007669"/>
    <property type="project" value="UniProtKB-ARBA"/>
</dbReference>
<dbReference type="FunFam" id="3.40.50.300:FF:000105">
    <property type="entry name" value="BMS1 ribosome biogenesis factor"/>
    <property type="match status" value="1"/>
</dbReference>
<name>A0A8B7PP27_HYAAZ</name>
<proteinExistence type="inferred from homology"/>
<dbReference type="OrthoDB" id="10260897at2759"/>
<evidence type="ECO:0000313" key="14">
    <source>
        <dbReference type="RefSeq" id="XP_018027954.1"/>
    </source>
</evidence>
<keyword evidence="7" id="KW-0342">GTP-binding</keyword>
<dbReference type="SUPFAM" id="SSF52540">
    <property type="entry name" value="P-loop containing nucleoside triphosphate hydrolases"/>
    <property type="match status" value="1"/>
</dbReference>
<dbReference type="Proteomes" id="UP000694843">
    <property type="component" value="Unplaced"/>
</dbReference>
<feature type="compositionally biased region" description="Acidic residues" evidence="11">
    <location>
        <begin position="513"/>
        <end position="565"/>
    </location>
</feature>
<reference evidence="14" key="1">
    <citation type="submission" date="2025-08" db="UniProtKB">
        <authorList>
            <consortium name="RefSeq"/>
        </authorList>
    </citation>
    <scope>IDENTIFICATION</scope>
    <source>
        <tissue evidence="14">Whole organism</tissue>
    </source>
</reference>
<dbReference type="GO" id="GO:0003924">
    <property type="term" value="F:GTPase activity"/>
    <property type="evidence" value="ECO:0007669"/>
    <property type="project" value="TreeGrafter"/>
</dbReference>
<feature type="compositionally biased region" description="Basic and acidic residues" evidence="11">
    <location>
        <begin position="1239"/>
        <end position="1249"/>
    </location>
</feature>
<dbReference type="GO" id="GO:0000479">
    <property type="term" value="P:endonucleolytic cleavage of tricistronic rRNA transcript (SSU-rRNA, 5.8S rRNA, LSU-rRNA)"/>
    <property type="evidence" value="ECO:0007669"/>
    <property type="project" value="TreeGrafter"/>
</dbReference>
<comment type="subcellular location">
    <subcellularLocation>
        <location evidence="1">Nucleus</location>
        <location evidence="1">Nucleolus</location>
    </subcellularLocation>
</comment>
<dbReference type="OMA" id="KLHVPMV"/>
<evidence type="ECO:0000259" key="12">
    <source>
        <dbReference type="PROSITE" id="PS51714"/>
    </source>
</evidence>
<evidence type="ECO:0000256" key="9">
    <source>
        <dbReference type="ARBA" id="ARBA00049117"/>
    </source>
</evidence>
<protein>
    <submittedName>
        <fullName evidence="14">Ribosome biogenesis protein BMS1 homolog</fullName>
    </submittedName>
</protein>
<dbReference type="InterPro" id="IPR012948">
    <property type="entry name" value="AARP2CN"/>
</dbReference>
<evidence type="ECO:0000256" key="8">
    <source>
        <dbReference type="ARBA" id="ARBA00023242"/>
    </source>
</evidence>
<dbReference type="GO" id="GO:0030686">
    <property type="term" value="C:90S preribosome"/>
    <property type="evidence" value="ECO:0007669"/>
    <property type="project" value="TreeGrafter"/>
</dbReference>
<dbReference type="PROSITE" id="PS51714">
    <property type="entry name" value="G_BMS1"/>
    <property type="match status" value="1"/>
</dbReference>